<keyword evidence="3" id="KW-1185">Reference proteome</keyword>
<keyword evidence="1" id="KW-0812">Transmembrane</keyword>
<proteinExistence type="predicted"/>
<organism evidence="2 3">
    <name type="scientific">Halosimplex pelagicum</name>
    <dbReference type="NCBI Taxonomy" id="869886"/>
    <lineage>
        <taxon>Archaea</taxon>
        <taxon>Methanobacteriati</taxon>
        <taxon>Methanobacteriota</taxon>
        <taxon>Stenosarchaea group</taxon>
        <taxon>Halobacteria</taxon>
        <taxon>Halobacteriales</taxon>
        <taxon>Haloarculaceae</taxon>
        <taxon>Halosimplex</taxon>
    </lineage>
</organism>
<dbReference type="Proteomes" id="UP000509346">
    <property type="component" value="Chromosome"/>
</dbReference>
<name>A0A7D5PB16_9EURY</name>
<gene>
    <name evidence="2" type="ORF">HZS54_07275</name>
</gene>
<evidence type="ECO:0000313" key="2">
    <source>
        <dbReference type="EMBL" id="QLH81438.1"/>
    </source>
</evidence>
<keyword evidence="1" id="KW-0472">Membrane</keyword>
<evidence type="ECO:0000313" key="3">
    <source>
        <dbReference type="Proteomes" id="UP000509346"/>
    </source>
</evidence>
<evidence type="ECO:0000256" key="1">
    <source>
        <dbReference type="SAM" id="Phobius"/>
    </source>
</evidence>
<dbReference type="EMBL" id="CP058909">
    <property type="protein sequence ID" value="QLH81438.1"/>
    <property type="molecule type" value="Genomic_DNA"/>
</dbReference>
<feature type="transmembrane region" description="Helical" evidence="1">
    <location>
        <begin position="43"/>
        <end position="67"/>
    </location>
</feature>
<protein>
    <submittedName>
        <fullName evidence="2">Uncharacterized protein</fullName>
    </submittedName>
</protein>
<dbReference type="RefSeq" id="WP_179921434.1">
    <property type="nucleotide sequence ID" value="NZ_CP058909.1"/>
</dbReference>
<dbReference type="GeneID" id="56082378"/>
<sequence length="76" mass="7651">MELSAFREPLSREETAGLLAAAVVVAVLLGPGAITLAEGSSLLLTAVSTLAMGTLAFVVGALALVAIRELRGDGEE</sequence>
<accession>A0A7D5PB16</accession>
<dbReference type="KEGG" id="hpel:HZS54_07275"/>
<dbReference type="AlphaFoldDB" id="A0A7D5PB16"/>
<reference evidence="2 3" key="1">
    <citation type="submission" date="2020-07" db="EMBL/GenBank/DDBJ databases">
        <title>Halosimplex litoreum sp. nov. and Halosimplex rubrum sp. nov., isolated from different salt environments.</title>
        <authorList>
            <person name="Cui H."/>
        </authorList>
    </citation>
    <scope>NUCLEOTIDE SEQUENCE [LARGE SCALE GENOMIC DNA]</scope>
    <source>
        <strain evidence="2 3">R2</strain>
    </source>
</reference>
<feature type="transmembrane region" description="Helical" evidence="1">
    <location>
        <begin position="16"/>
        <end position="37"/>
    </location>
</feature>
<keyword evidence="1" id="KW-1133">Transmembrane helix</keyword>